<keyword evidence="2" id="KW-1185">Reference proteome</keyword>
<gene>
    <name evidence="1" type="ORF">JDO7802_00732</name>
</gene>
<dbReference type="AlphaFoldDB" id="A0A0M6YHI7"/>
<organism evidence="1 2">
    <name type="scientific">Jannaschia donghaensis</name>
    <dbReference type="NCBI Taxonomy" id="420998"/>
    <lineage>
        <taxon>Bacteria</taxon>
        <taxon>Pseudomonadati</taxon>
        <taxon>Pseudomonadota</taxon>
        <taxon>Alphaproteobacteria</taxon>
        <taxon>Rhodobacterales</taxon>
        <taxon>Roseobacteraceae</taxon>
        <taxon>Jannaschia</taxon>
    </lineage>
</organism>
<dbReference type="EMBL" id="CXSU01000005">
    <property type="protein sequence ID" value="CTQ48727.1"/>
    <property type="molecule type" value="Genomic_DNA"/>
</dbReference>
<protein>
    <submittedName>
        <fullName evidence="1">Uncharacterized protein</fullName>
    </submittedName>
</protein>
<dbReference type="Proteomes" id="UP000049222">
    <property type="component" value="Unassembled WGS sequence"/>
</dbReference>
<evidence type="ECO:0000313" key="2">
    <source>
        <dbReference type="Proteomes" id="UP000049222"/>
    </source>
</evidence>
<accession>A0A0M6YHI7</accession>
<name>A0A0M6YHI7_9RHOB</name>
<proteinExistence type="predicted"/>
<dbReference type="STRING" id="420998.JDO7802_00732"/>
<dbReference type="RefSeq" id="WP_055082647.1">
    <property type="nucleotide sequence ID" value="NZ_CXSU01000005.1"/>
</dbReference>
<sequence>MMPLLDEGVDVWRPVDVEKVGDGRLRVADQPYNTEVETWMFPPGSIVRFHYRAFAGDTDNERLTILPEEA</sequence>
<evidence type="ECO:0000313" key="1">
    <source>
        <dbReference type="EMBL" id="CTQ48727.1"/>
    </source>
</evidence>
<dbReference type="OrthoDB" id="1495544at2"/>
<reference evidence="1 2" key="1">
    <citation type="submission" date="2015-07" db="EMBL/GenBank/DDBJ databases">
        <authorList>
            <person name="Noorani M."/>
        </authorList>
    </citation>
    <scope>NUCLEOTIDE SEQUENCE [LARGE SCALE GENOMIC DNA]</scope>
    <source>
        <strain evidence="1 2">CECT 7802</strain>
    </source>
</reference>